<dbReference type="SUPFAM" id="SSF52518">
    <property type="entry name" value="Thiamin diphosphate-binding fold (THDP-binding)"/>
    <property type="match status" value="1"/>
</dbReference>
<reference evidence="5" key="1">
    <citation type="submission" date="2017-02" db="EMBL/GenBank/DDBJ databases">
        <authorList>
            <person name="Regsiter A."/>
            <person name="William W."/>
        </authorList>
    </citation>
    <scope>NUCLEOTIDE SEQUENCE</scope>
    <source>
        <strain evidence="5">BdmA 4</strain>
    </source>
</reference>
<accession>A0A3P3XRU5</accession>
<evidence type="ECO:0000256" key="3">
    <source>
        <dbReference type="ARBA" id="ARBA00023052"/>
    </source>
</evidence>
<sequence>MAEMTYREALNRALDEEMARDDRVFLIGEEVGEYDGAYKVSRGLLSKYGPKRVRDTPISELGFTGLGVGAAIAGLRPVVEWMTHNFALLALDQVVNNAAKLRQMSGGQLSVPIVFRGPNGPAEFLAAQHSQALGSYWMHVPGLKVVAPATPADAYGLLKSAIRNDNPVVMLEAELMYAWKGEVSEQEFLVPIGKARIAREGVDVTLITYSKPIRVVEEAADRLAEKGVQAEVIDLRSLRPLDEETIVNSVRKTGRCVVVDEAWPLASPGATIAHLVDSRCFDVLDAPVELVSGEDVPMPYNHTLELAAQPSVEKVIAAVAKVLYREDV</sequence>
<name>A0A3P3XRU5_9SPIR</name>
<dbReference type="Gene3D" id="3.40.50.920">
    <property type="match status" value="1"/>
</dbReference>
<keyword evidence="3" id="KW-0786">Thiamine pyrophosphate</keyword>
<gene>
    <name evidence="5" type="primary">pdhB</name>
    <name evidence="5" type="ORF">SPIRO4BDMA_50530</name>
</gene>
<dbReference type="SMART" id="SM00861">
    <property type="entry name" value="Transket_pyr"/>
    <property type="match status" value="1"/>
</dbReference>
<keyword evidence="5" id="KW-0670">Pyruvate</keyword>
<dbReference type="InterPro" id="IPR033248">
    <property type="entry name" value="Transketolase_C"/>
</dbReference>
<dbReference type="InterPro" id="IPR005475">
    <property type="entry name" value="Transketolase-like_Pyr-bd"/>
</dbReference>
<dbReference type="EMBL" id="FWDO01000005">
    <property type="protein sequence ID" value="SLM19015.1"/>
    <property type="molecule type" value="Genomic_DNA"/>
</dbReference>
<dbReference type="NCBIfam" id="NF006667">
    <property type="entry name" value="PRK09212.1"/>
    <property type="match status" value="1"/>
</dbReference>
<dbReference type="AlphaFoldDB" id="A0A3P3XRU5"/>
<keyword evidence="2 5" id="KW-0560">Oxidoreductase</keyword>
<proteinExistence type="predicted"/>
<organism evidence="5">
    <name type="scientific">uncultured spirochete</name>
    <dbReference type="NCBI Taxonomy" id="156406"/>
    <lineage>
        <taxon>Bacteria</taxon>
        <taxon>Pseudomonadati</taxon>
        <taxon>Spirochaetota</taxon>
        <taxon>Spirochaetia</taxon>
        <taxon>Spirochaetales</taxon>
        <taxon>environmental samples</taxon>
    </lineage>
</organism>
<evidence type="ECO:0000256" key="1">
    <source>
        <dbReference type="ARBA" id="ARBA00001964"/>
    </source>
</evidence>
<evidence type="ECO:0000259" key="4">
    <source>
        <dbReference type="SMART" id="SM00861"/>
    </source>
</evidence>
<dbReference type="GO" id="GO:0004739">
    <property type="term" value="F:pyruvate dehydrogenase (acetyl-transferring) activity"/>
    <property type="evidence" value="ECO:0007669"/>
    <property type="project" value="UniProtKB-EC"/>
</dbReference>
<dbReference type="Pfam" id="PF02779">
    <property type="entry name" value="Transket_pyr"/>
    <property type="match status" value="1"/>
</dbReference>
<dbReference type="FunFam" id="3.40.50.920:FF:000001">
    <property type="entry name" value="Pyruvate dehydrogenase E1 beta subunit"/>
    <property type="match status" value="1"/>
</dbReference>
<evidence type="ECO:0000256" key="2">
    <source>
        <dbReference type="ARBA" id="ARBA00023002"/>
    </source>
</evidence>
<dbReference type="InterPro" id="IPR009014">
    <property type="entry name" value="Transketo_C/PFOR_II"/>
</dbReference>
<dbReference type="PANTHER" id="PTHR43257:SF2">
    <property type="entry name" value="PYRUVATE DEHYDROGENASE E1 COMPONENT SUBUNIT BETA"/>
    <property type="match status" value="1"/>
</dbReference>
<comment type="cofactor">
    <cofactor evidence="1">
        <name>thiamine diphosphate</name>
        <dbReference type="ChEBI" id="CHEBI:58937"/>
    </cofactor>
</comment>
<dbReference type="SUPFAM" id="SSF52922">
    <property type="entry name" value="TK C-terminal domain-like"/>
    <property type="match status" value="1"/>
</dbReference>
<dbReference type="InterPro" id="IPR029061">
    <property type="entry name" value="THDP-binding"/>
</dbReference>
<dbReference type="FunFam" id="3.40.50.970:FF:000001">
    <property type="entry name" value="Pyruvate dehydrogenase E1 beta subunit"/>
    <property type="match status" value="1"/>
</dbReference>
<dbReference type="EC" id="1.2.4.1" evidence="5"/>
<dbReference type="PANTHER" id="PTHR43257">
    <property type="entry name" value="PYRUVATE DEHYDROGENASE E1 COMPONENT BETA SUBUNIT"/>
    <property type="match status" value="1"/>
</dbReference>
<dbReference type="CDD" id="cd07036">
    <property type="entry name" value="TPP_PYR_E1-PDHc-beta_like"/>
    <property type="match status" value="1"/>
</dbReference>
<dbReference type="NCBIfam" id="NF008854">
    <property type="entry name" value="PRK11892.1"/>
    <property type="match status" value="1"/>
</dbReference>
<dbReference type="Gene3D" id="3.40.50.970">
    <property type="match status" value="1"/>
</dbReference>
<dbReference type="Pfam" id="PF02780">
    <property type="entry name" value="Transketolase_C"/>
    <property type="match status" value="1"/>
</dbReference>
<evidence type="ECO:0000313" key="5">
    <source>
        <dbReference type="EMBL" id="SLM19015.1"/>
    </source>
</evidence>
<feature type="domain" description="Transketolase-like pyrimidine-binding" evidence="4">
    <location>
        <begin position="4"/>
        <end position="179"/>
    </location>
</feature>
<protein>
    <submittedName>
        <fullName evidence="5">Pyruvate dehydrogenase E1 component subunit beta</fullName>
        <ecNumber evidence="5">1.2.4.1</ecNumber>
    </submittedName>
</protein>